<keyword evidence="6" id="KW-0539">Nucleus</keyword>
<evidence type="ECO:0000313" key="9">
    <source>
        <dbReference type="EnsemblPlants" id="AET7Gv20328000.8"/>
    </source>
</evidence>
<sequence>MDDGIGGVQESSDMSISSDDDGIKQQRESNVELAYGRAEAQPDGSLGEPEVGMSFGTENEVREYYSTYAKAKGFGVTRRSSNRDDNGQLKYLTFSCSRYGKAQPNSGNMLKPSRTAGTGCKAKINITRAPDGRFHLSTVILDHNHTLSPLKPRRFRCNKKSDFRVKRRLEPNGPAEIRVNKSSTIPRVTHFDIEKQFQSAYTNSKFKEFQEELTQTMYCDRKLMEKEGAIETYEITEDVLIDEDKGWRKDVVHHVYFSEEEFEVKCSCRRFEFTGILCRHVLCVLTHKKIKEVPPQYVFDRWKKNVNRKHNFIRCTYGGMEDTPAAERFDRLCNSFYPVAEIGAMSDDSCNALMEELHTLKIRFSSNSSSENGKEHVATREDAPSNGKSTSKTIPSPIAVRCAGCPPSLRKESMLDKLICQANEKKKEAEQKASSTNLNKKRPRKNRKSSVDDILEQHVMEHSSQQPVCLDGPASSITSQRTFDLAITTSNINPSVTATIPSGGSSTMVMPQILGEYTLMPFQVQQGSAIVSSSAELHFDGIGGLNNTVDRS</sequence>
<evidence type="ECO:0000256" key="6">
    <source>
        <dbReference type="RuleBase" id="RU367018"/>
    </source>
</evidence>
<dbReference type="OrthoDB" id="1661634at2759"/>
<accession>A0A453QU89</accession>
<comment type="subcellular location">
    <subcellularLocation>
        <location evidence="6">Nucleus</location>
    </subcellularLocation>
</comment>
<dbReference type="KEGG" id="ats:109744318"/>
<reference evidence="9" key="5">
    <citation type="journal article" date="2021" name="G3 (Bethesda)">
        <title>Aegilops tauschii genome assembly Aet v5.0 features greater sequence contiguity and improved annotation.</title>
        <authorList>
            <person name="Wang L."/>
            <person name="Zhu T."/>
            <person name="Rodriguez J.C."/>
            <person name="Deal K.R."/>
            <person name="Dubcovsky J."/>
            <person name="McGuire P.E."/>
            <person name="Lux T."/>
            <person name="Spannagl M."/>
            <person name="Mayer K.F.X."/>
            <person name="Baldrich P."/>
            <person name="Meyers B.C."/>
            <person name="Huo N."/>
            <person name="Gu Y.Q."/>
            <person name="Zhou H."/>
            <person name="Devos K.M."/>
            <person name="Bennetzen J.L."/>
            <person name="Unver T."/>
            <person name="Budak H."/>
            <person name="Gulick P.J."/>
            <person name="Galiba G."/>
            <person name="Kalapos B."/>
            <person name="Nelson D.R."/>
            <person name="Li P."/>
            <person name="You F.M."/>
            <person name="Luo M.C."/>
            <person name="Dvorak J."/>
        </authorList>
    </citation>
    <scope>NUCLEOTIDE SEQUENCE [LARGE SCALE GENOMIC DNA]</scope>
    <source>
        <strain evidence="9">cv. AL8/78</strain>
    </source>
</reference>
<dbReference type="InterPro" id="IPR007527">
    <property type="entry name" value="Znf_SWIM"/>
</dbReference>
<dbReference type="PANTHER" id="PTHR31669">
    <property type="entry name" value="PROTEIN FAR1-RELATED SEQUENCE 10-RELATED"/>
    <property type="match status" value="1"/>
</dbReference>
<dbReference type="GO" id="GO:0008270">
    <property type="term" value="F:zinc ion binding"/>
    <property type="evidence" value="ECO:0007669"/>
    <property type="project" value="UniProtKB-UniRule"/>
</dbReference>
<reference evidence="10" key="1">
    <citation type="journal article" date="2014" name="Science">
        <title>Ancient hybridizations among the ancestral genomes of bread wheat.</title>
        <authorList>
            <consortium name="International Wheat Genome Sequencing Consortium,"/>
            <person name="Marcussen T."/>
            <person name="Sandve S.R."/>
            <person name="Heier L."/>
            <person name="Spannagl M."/>
            <person name="Pfeifer M."/>
            <person name="Jakobsen K.S."/>
            <person name="Wulff B.B."/>
            <person name="Steuernagel B."/>
            <person name="Mayer K.F."/>
            <person name="Olsen O.A."/>
        </authorList>
    </citation>
    <scope>NUCLEOTIDE SEQUENCE [LARGE SCALE GENOMIC DNA]</scope>
    <source>
        <strain evidence="10">cv. AL8/78</strain>
    </source>
</reference>
<feature type="compositionally biased region" description="Basic residues" evidence="7">
    <location>
        <begin position="439"/>
        <end position="448"/>
    </location>
</feature>
<dbReference type="EnsemblPlants" id="AET7Gv20328000.3">
    <property type="protein sequence ID" value="AET7Gv20328000.3"/>
    <property type="gene ID" value="AET7Gv20328000"/>
</dbReference>
<comment type="function">
    <text evidence="6">Putative transcription activator involved in regulating light control of development.</text>
</comment>
<feature type="domain" description="SWIM-type" evidence="8">
    <location>
        <begin position="251"/>
        <end position="289"/>
    </location>
</feature>
<dbReference type="GO" id="GO:0005634">
    <property type="term" value="C:nucleus"/>
    <property type="evidence" value="ECO:0007669"/>
    <property type="project" value="UniProtKB-SubCell"/>
</dbReference>
<keyword evidence="10" id="KW-1185">Reference proteome</keyword>
<dbReference type="Pfam" id="PF04434">
    <property type="entry name" value="SWIM"/>
    <property type="match status" value="1"/>
</dbReference>
<dbReference type="EnsemblPlants" id="AET7Gv20328000.7">
    <property type="protein sequence ID" value="AET7Gv20328000.7"/>
    <property type="gene ID" value="AET7Gv20328000"/>
</dbReference>
<evidence type="ECO:0000256" key="3">
    <source>
        <dbReference type="ARBA" id="ARBA00022771"/>
    </source>
</evidence>
<evidence type="ECO:0000313" key="10">
    <source>
        <dbReference type="Proteomes" id="UP000015105"/>
    </source>
</evidence>
<dbReference type="Gramene" id="AET7Gv20328000.3">
    <property type="protein sequence ID" value="AET7Gv20328000.3"/>
    <property type="gene ID" value="AET7Gv20328000"/>
</dbReference>
<evidence type="ECO:0000256" key="2">
    <source>
        <dbReference type="ARBA" id="ARBA00022723"/>
    </source>
</evidence>
<dbReference type="AlphaFoldDB" id="A0A453QU89"/>
<dbReference type="PANTHER" id="PTHR31669:SF283">
    <property type="entry name" value="PROTEIN FAR1-RELATED SEQUENCE"/>
    <property type="match status" value="1"/>
</dbReference>
<dbReference type="RefSeq" id="XP_073358886.1">
    <property type="nucleotide sequence ID" value="XM_073502785.1"/>
</dbReference>
<evidence type="ECO:0000256" key="7">
    <source>
        <dbReference type="SAM" id="MobiDB-lite"/>
    </source>
</evidence>
<evidence type="ECO:0000256" key="5">
    <source>
        <dbReference type="PROSITE-ProRule" id="PRU00325"/>
    </source>
</evidence>
<proteinExistence type="inferred from homology"/>
<dbReference type="GeneID" id="109744318"/>
<dbReference type="RefSeq" id="XP_020159015.1">
    <property type="nucleotide sequence ID" value="XM_020303426.4"/>
</dbReference>
<keyword evidence="2 6" id="KW-0479">Metal-binding</keyword>
<dbReference type="EnsemblPlants" id="AET7Gv20328000.8">
    <property type="protein sequence ID" value="AET7Gv20328000.8"/>
    <property type="gene ID" value="AET7Gv20328000"/>
</dbReference>
<reference evidence="9" key="4">
    <citation type="submission" date="2019-03" db="UniProtKB">
        <authorList>
            <consortium name="EnsemblPlants"/>
        </authorList>
    </citation>
    <scope>IDENTIFICATION</scope>
</reference>
<dbReference type="EnsemblPlants" id="AET7Gv20328000.10">
    <property type="protein sequence ID" value="AET7Gv20328000.10"/>
    <property type="gene ID" value="AET7Gv20328000"/>
</dbReference>
<dbReference type="GO" id="GO:0006355">
    <property type="term" value="P:regulation of DNA-templated transcription"/>
    <property type="evidence" value="ECO:0007669"/>
    <property type="project" value="UniProtKB-UniRule"/>
</dbReference>
<dbReference type="InterPro" id="IPR031052">
    <property type="entry name" value="FHY3/FAR1"/>
</dbReference>
<dbReference type="STRING" id="200361.A0A453QU89"/>
<evidence type="ECO:0000256" key="4">
    <source>
        <dbReference type="ARBA" id="ARBA00022833"/>
    </source>
</evidence>
<dbReference type="Gramene" id="AET7Gv20328000.10">
    <property type="protein sequence ID" value="AET7Gv20328000.10"/>
    <property type="gene ID" value="AET7Gv20328000"/>
</dbReference>
<dbReference type="Gramene" id="AET7Gv20328000.8">
    <property type="protein sequence ID" value="AET7Gv20328000.8"/>
    <property type="gene ID" value="AET7Gv20328000"/>
</dbReference>
<comment type="similarity">
    <text evidence="1 6">Belongs to the FHY3/FAR1 family.</text>
</comment>
<keyword evidence="4 6" id="KW-0862">Zinc</keyword>
<dbReference type="InterPro" id="IPR004330">
    <property type="entry name" value="FAR1_DNA_bnd_dom"/>
</dbReference>
<protein>
    <recommendedName>
        <fullName evidence="6">Protein FAR1-RELATED SEQUENCE</fullName>
    </recommendedName>
</protein>
<dbReference type="RefSeq" id="XP_073358885.1">
    <property type="nucleotide sequence ID" value="XM_073502784.1"/>
</dbReference>
<organism evidence="9 10">
    <name type="scientific">Aegilops tauschii subsp. strangulata</name>
    <name type="common">Goatgrass</name>
    <dbReference type="NCBI Taxonomy" id="200361"/>
    <lineage>
        <taxon>Eukaryota</taxon>
        <taxon>Viridiplantae</taxon>
        <taxon>Streptophyta</taxon>
        <taxon>Embryophyta</taxon>
        <taxon>Tracheophyta</taxon>
        <taxon>Spermatophyta</taxon>
        <taxon>Magnoliopsida</taxon>
        <taxon>Liliopsida</taxon>
        <taxon>Poales</taxon>
        <taxon>Poaceae</taxon>
        <taxon>BOP clade</taxon>
        <taxon>Pooideae</taxon>
        <taxon>Triticodae</taxon>
        <taxon>Triticeae</taxon>
        <taxon>Triticinae</taxon>
        <taxon>Aegilops</taxon>
    </lineage>
</organism>
<dbReference type="OMA" id="CKHAISI"/>
<feature type="compositionally biased region" description="Basic and acidic residues" evidence="7">
    <location>
        <begin position="21"/>
        <end position="30"/>
    </location>
</feature>
<evidence type="ECO:0000259" key="8">
    <source>
        <dbReference type="PROSITE" id="PS50966"/>
    </source>
</evidence>
<dbReference type="RefSeq" id="XP_020159013.1">
    <property type="nucleotide sequence ID" value="XM_020303424.4"/>
</dbReference>
<evidence type="ECO:0000256" key="1">
    <source>
        <dbReference type="ARBA" id="ARBA00005889"/>
    </source>
</evidence>
<dbReference type="Pfam" id="PF03101">
    <property type="entry name" value="FAR1"/>
    <property type="match status" value="1"/>
</dbReference>
<dbReference type="InterPro" id="IPR006564">
    <property type="entry name" value="Znf_PMZ"/>
</dbReference>
<dbReference type="PROSITE" id="PS50966">
    <property type="entry name" value="ZF_SWIM"/>
    <property type="match status" value="1"/>
</dbReference>
<dbReference type="SMART" id="SM00575">
    <property type="entry name" value="ZnF_PMZ"/>
    <property type="match status" value="1"/>
</dbReference>
<reference evidence="10" key="2">
    <citation type="journal article" date="2017" name="Nat. Plants">
        <title>The Aegilops tauschii genome reveals multiple impacts of transposons.</title>
        <authorList>
            <person name="Zhao G."/>
            <person name="Zou C."/>
            <person name="Li K."/>
            <person name="Wang K."/>
            <person name="Li T."/>
            <person name="Gao L."/>
            <person name="Zhang X."/>
            <person name="Wang H."/>
            <person name="Yang Z."/>
            <person name="Liu X."/>
            <person name="Jiang W."/>
            <person name="Mao L."/>
            <person name="Kong X."/>
            <person name="Jiao Y."/>
            <person name="Jia J."/>
        </authorList>
    </citation>
    <scope>NUCLEOTIDE SEQUENCE [LARGE SCALE GENOMIC DNA]</scope>
    <source>
        <strain evidence="10">cv. AL8/78</strain>
    </source>
</reference>
<dbReference type="Proteomes" id="UP000015105">
    <property type="component" value="Chromosome 7D"/>
</dbReference>
<feature type="region of interest" description="Disordered" evidence="7">
    <location>
        <begin position="1"/>
        <end position="51"/>
    </location>
</feature>
<feature type="region of interest" description="Disordered" evidence="7">
    <location>
        <begin position="366"/>
        <end position="394"/>
    </location>
</feature>
<dbReference type="Gramene" id="AET7Gv20328000.7">
    <property type="protein sequence ID" value="AET7Gv20328000.7"/>
    <property type="gene ID" value="AET7Gv20328000"/>
</dbReference>
<feature type="region of interest" description="Disordered" evidence="7">
    <location>
        <begin position="425"/>
        <end position="450"/>
    </location>
</feature>
<reference evidence="9" key="3">
    <citation type="journal article" date="2017" name="Nature">
        <title>Genome sequence of the progenitor of the wheat D genome Aegilops tauschii.</title>
        <authorList>
            <person name="Luo M.C."/>
            <person name="Gu Y.Q."/>
            <person name="Puiu D."/>
            <person name="Wang H."/>
            <person name="Twardziok S.O."/>
            <person name="Deal K.R."/>
            <person name="Huo N."/>
            <person name="Zhu T."/>
            <person name="Wang L."/>
            <person name="Wang Y."/>
            <person name="McGuire P.E."/>
            <person name="Liu S."/>
            <person name="Long H."/>
            <person name="Ramasamy R.K."/>
            <person name="Rodriguez J.C."/>
            <person name="Van S.L."/>
            <person name="Yuan L."/>
            <person name="Wang Z."/>
            <person name="Xia Z."/>
            <person name="Xiao L."/>
            <person name="Anderson O.D."/>
            <person name="Ouyang S."/>
            <person name="Liang Y."/>
            <person name="Zimin A.V."/>
            <person name="Pertea G."/>
            <person name="Qi P."/>
            <person name="Bennetzen J.L."/>
            <person name="Dai X."/>
            <person name="Dawson M.W."/>
            <person name="Muller H.G."/>
            <person name="Kugler K."/>
            <person name="Rivarola-Duarte L."/>
            <person name="Spannagl M."/>
            <person name="Mayer K.F.X."/>
            <person name="Lu F.H."/>
            <person name="Bevan M.W."/>
            <person name="Leroy P."/>
            <person name="Li P."/>
            <person name="You F.M."/>
            <person name="Sun Q."/>
            <person name="Liu Z."/>
            <person name="Lyons E."/>
            <person name="Wicker T."/>
            <person name="Salzberg S.L."/>
            <person name="Devos K.M."/>
            <person name="Dvorak J."/>
        </authorList>
    </citation>
    <scope>NUCLEOTIDE SEQUENCE [LARGE SCALE GENOMIC DNA]</scope>
    <source>
        <strain evidence="9">cv. AL8/78</strain>
    </source>
</reference>
<keyword evidence="3 5" id="KW-0863">Zinc-finger</keyword>
<name>A0A453QU89_AEGTS</name>
<feature type="compositionally biased region" description="Basic and acidic residues" evidence="7">
    <location>
        <begin position="372"/>
        <end position="383"/>
    </location>
</feature>